<name>A0A0A8ZKZ8_ARUDO</name>
<evidence type="ECO:0000313" key="1">
    <source>
        <dbReference type="EMBL" id="JAD37420.1"/>
    </source>
</evidence>
<dbReference type="EMBL" id="GBRH01260475">
    <property type="protein sequence ID" value="JAD37420.1"/>
    <property type="molecule type" value="Transcribed_RNA"/>
</dbReference>
<sequence>MGPCGLQESNPRK</sequence>
<reference evidence="1" key="2">
    <citation type="journal article" date="2015" name="Data Brief">
        <title>Shoot transcriptome of the giant reed, Arundo donax.</title>
        <authorList>
            <person name="Barrero R.A."/>
            <person name="Guerrero F.D."/>
            <person name="Moolhuijzen P."/>
            <person name="Goolsby J.A."/>
            <person name="Tidwell J."/>
            <person name="Bellgard S.E."/>
            <person name="Bellgard M.I."/>
        </authorList>
    </citation>
    <scope>NUCLEOTIDE SEQUENCE</scope>
    <source>
        <tissue evidence="1">Shoot tissue taken approximately 20 cm above the soil surface</tissue>
    </source>
</reference>
<reference evidence="1" key="1">
    <citation type="submission" date="2014-09" db="EMBL/GenBank/DDBJ databases">
        <authorList>
            <person name="Magalhaes I.L.F."/>
            <person name="Oliveira U."/>
            <person name="Santos F.R."/>
            <person name="Vidigal T.H.D.A."/>
            <person name="Brescovit A.D."/>
            <person name="Santos A.J."/>
        </authorList>
    </citation>
    <scope>NUCLEOTIDE SEQUENCE</scope>
    <source>
        <tissue evidence="1">Shoot tissue taken approximately 20 cm above the soil surface</tissue>
    </source>
</reference>
<protein>
    <submittedName>
        <fullName evidence="1">Uncharacterized protein</fullName>
    </submittedName>
</protein>
<organism evidence="1">
    <name type="scientific">Arundo donax</name>
    <name type="common">Giant reed</name>
    <name type="synonym">Donax arundinaceus</name>
    <dbReference type="NCBI Taxonomy" id="35708"/>
    <lineage>
        <taxon>Eukaryota</taxon>
        <taxon>Viridiplantae</taxon>
        <taxon>Streptophyta</taxon>
        <taxon>Embryophyta</taxon>
        <taxon>Tracheophyta</taxon>
        <taxon>Spermatophyta</taxon>
        <taxon>Magnoliopsida</taxon>
        <taxon>Liliopsida</taxon>
        <taxon>Poales</taxon>
        <taxon>Poaceae</taxon>
        <taxon>PACMAD clade</taxon>
        <taxon>Arundinoideae</taxon>
        <taxon>Arundineae</taxon>
        <taxon>Arundo</taxon>
    </lineage>
</organism>
<accession>A0A0A8ZKZ8</accession>
<proteinExistence type="predicted"/>